<dbReference type="AlphaFoldDB" id="A0A8X6PGW2"/>
<dbReference type="Proteomes" id="UP000887013">
    <property type="component" value="Unassembled WGS sequence"/>
</dbReference>
<gene>
    <name evidence="1" type="ORF">NPIL_523521</name>
</gene>
<name>A0A8X6PGW2_NEPPI</name>
<accession>A0A8X6PGW2</accession>
<keyword evidence="2" id="KW-1185">Reference proteome</keyword>
<dbReference type="EMBL" id="BMAW01069764">
    <property type="protein sequence ID" value="GFT70478.1"/>
    <property type="molecule type" value="Genomic_DNA"/>
</dbReference>
<comment type="caution">
    <text evidence="1">The sequence shown here is derived from an EMBL/GenBank/DDBJ whole genome shotgun (WGS) entry which is preliminary data.</text>
</comment>
<organism evidence="1 2">
    <name type="scientific">Nephila pilipes</name>
    <name type="common">Giant wood spider</name>
    <name type="synonym">Nephila maculata</name>
    <dbReference type="NCBI Taxonomy" id="299642"/>
    <lineage>
        <taxon>Eukaryota</taxon>
        <taxon>Metazoa</taxon>
        <taxon>Ecdysozoa</taxon>
        <taxon>Arthropoda</taxon>
        <taxon>Chelicerata</taxon>
        <taxon>Arachnida</taxon>
        <taxon>Araneae</taxon>
        <taxon>Araneomorphae</taxon>
        <taxon>Entelegynae</taxon>
        <taxon>Araneoidea</taxon>
        <taxon>Nephilidae</taxon>
        <taxon>Nephila</taxon>
    </lineage>
</organism>
<evidence type="ECO:0000313" key="2">
    <source>
        <dbReference type="Proteomes" id="UP000887013"/>
    </source>
</evidence>
<proteinExistence type="predicted"/>
<reference evidence="1" key="1">
    <citation type="submission" date="2020-08" db="EMBL/GenBank/DDBJ databases">
        <title>Multicomponent nature underlies the extraordinary mechanical properties of spider dragline silk.</title>
        <authorList>
            <person name="Kono N."/>
            <person name="Nakamura H."/>
            <person name="Mori M."/>
            <person name="Yoshida Y."/>
            <person name="Ohtoshi R."/>
            <person name="Malay A.D."/>
            <person name="Moran D.A.P."/>
            <person name="Tomita M."/>
            <person name="Numata K."/>
            <person name="Arakawa K."/>
        </authorList>
    </citation>
    <scope>NUCLEOTIDE SEQUENCE</scope>
</reference>
<sequence length="88" mass="10239">MWVHYPLFDVLLTRRDCHEAETKLRGEPPHIYVLRMISAAHDRQIFMLKCCSCMDSHLPSSLVSAYRISVEVRHLLSNGNGLLMRRCL</sequence>
<protein>
    <submittedName>
        <fullName evidence="1">Uncharacterized protein</fullName>
    </submittedName>
</protein>
<evidence type="ECO:0000313" key="1">
    <source>
        <dbReference type="EMBL" id="GFT70478.1"/>
    </source>
</evidence>